<organism evidence="2 3">
    <name type="scientific">Portunus trituberculatus</name>
    <name type="common">Swimming crab</name>
    <name type="synonym">Neptunus trituberculatus</name>
    <dbReference type="NCBI Taxonomy" id="210409"/>
    <lineage>
        <taxon>Eukaryota</taxon>
        <taxon>Metazoa</taxon>
        <taxon>Ecdysozoa</taxon>
        <taxon>Arthropoda</taxon>
        <taxon>Crustacea</taxon>
        <taxon>Multicrustacea</taxon>
        <taxon>Malacostraca</taxon>
        <taxon>Eumalacostraca</taxon>
        <taxon>Eucarida</taxon>
        <taxon>Decapoda</taxon>
        <taxon>Pleocyemata</taxon>
        <taxon>Brachyura</taxon>
        <taxon>Eubrachyura</taxon>
        <taxon>Portunoidea</taxon>
        <taxon>Portunidae</taxon>
        <taxon>Portuninae</taxon>
        <taxon>Portunus</taxon>
    </lineage>
</organism>
<evidence type="ECO:0000313" key="2">
    <source>
        <dbReference type="EMBL" id="MPC42374.1"/>
    </source>
</evidence>
<evidence type="ECO:0000256" key="1">
    <source>
        <dbReference type="SAM" id="MobiDB-lite"/>
    </source>
</evidence>
<feature type="region of interest" description="Disordered" evidence="1">
    <location>
        <begin position="72"/>
        <end position="100"/>
    </location>
</feature>
<comment type="caution">
    <text evidence="2">The sequence shown here is derived from an EMBL/GenBank/DDBJ whole genome shotgun (WGS) entry which is preliminary data.</text>
</comment>
<name>A0A5B7FCZ4_PORTR</name>
<keyword evidence="3" id="KW-1185">Reference proteome</keyword>
<accession>A0A5B7FCZ4</accession>
<protein>
    <submittedName>
        <fullName evidence="2">Uncharacterized protein</fullName>
    </submittedName>
</protein>
<sequence length="100" mass="10811">MPPHGLPPLSFQPTGAQCHMTSLWHRKPTAFCVRVDRLTLAPSFMAAMLPLAHLMHSDSCLLRGDLLFDRGDGRVSSPGPDSALLGLEKQDWPPLGPKGG</sequence>
<proteinExistence type="predicted"/>
<reference evidence="2 3" key="1">
    <citation type="submission" date="2019-05" db="EMBL/GenBank/DDBJ databases">
        <title>Another draft genome of Portunus trituberculatus and its Hox gene families provides insights of decapod evolution.</title>
        <authorList>
            <person name="Jeong J.-H."/>
            <person name="Song I."/>
            <person name="Kim S."/>
            <person name="Choi T."/>
            <person name="Kim D."/>
            <person name="Ryu S."/>
            <person name="Kim W."/>
        </authorList>
    </citation>
    <scope>NUCLEOTIDE SEQUENCE [LARGE SCALE GENOMIC DNA]</scope>
    <source>
        <tissue evidence="2">Muscle</tissue>
    </source>
</reference>
<dbReference type="EMBL" id="VSRR010005412">
    <property type="protein sequence ID" value="MPC42374.1"/>
    <property type="molecule type" value="Genomic_DNA"/>
</dbReference>
<dbReference type="AlphaFoldDB" id="A0A5B7FCZ4"/>
<gene>
    <name evidence="2" type="ORF">E2C01_035994</name>
</gene>
<evidence type="ECO:0000313" key="3">
    <source>
        <dbReference type="Proteomes" id="UP000324222"/>
    </source>
</evidence>
<dbReference type="Proteomes" id="UP000324222">
    <property type="component" value="Unassembled WGS sequence"/>
</dbReference>